<name>A0A1I7XMC5_HETBA</name>
<dbReference type="Proteomes" id="UP000095283">
    <property type="component" value="Unplaced"/>
</dbReference>
<dbReference type="Pfam" id="PF17820">
    <property type="entry name" value="PDZ_6"/>
    <property type="match status" value="1"/>
</dbReference>
<reference evidence="3" key="1">
    <citation type="submission" date="2016-11" db="UniProtKB">
        <authorList>
            <consortium name="WormBaseParasite"/>
        </authorList>
    </citation>
    <scope>IDENTIFICATION</scope>
</reference>
<dbReference type="InterPro" id="IPR001478">
    <property type="entry name" value="PDZ"/>
</dbReference>
<evidence type="ECO:0000259" key="1">
    <source>
        <dbReference type="PROSITE" id="PS50106"/>
    </source>
</evidence>
<organism evidence="2 3">
    <name type="scientific">Heterorhabditis bacteriophora</name>
    <name type="common">Entomopathogenic nematode worm</name>
    <dbReference type="NCBI Taxonomy" id="37862"/>
    <lineage>
        <taxon>Eukaryota</taxon>
        <taxon>Metazoa</taxon>
        <taxon>Ecdysozoa</taxon>
        <taxon>Nematoda</taxon>
        <taxon>Chromadorea</taxon>
        <taxon>Rhabditida</taxon>
        <taxon>Rhabditina</taxon>
        <taxon>Rhabditomorpha</taxon>
        <taxon>Strongyloidea</taxon>
        <taxon>Heterorhabditidae</taxon>
        <taxon>Heterorhabditis</taxon>
    </lineage>
</organism>
<dbReference type="WBParaSite" id="Hba_18678">
    <property type="protein sequence ID" value="Hba_18678"/>
    <property type="gene ID" value="Hba_18678"/>
</dbReference>
<sequence>MSKSVSIPIALNELKKSSFRRHSSGKGRKHMSDKALSGFVILVEKAGDRVRLYGTAADRAGLEVGDEIVAVNDMEVEGKNHEEVISHIQKNLHCLQK</sequence>
<protein>
    <submittedName>
        <fullName evidence="3">PDZ domain-containing protein</fullName>
    </submittedName>
</protein>
<dbReference type="PROSITE" id="PS50106">
    <property type="entry name" value="PDZ"/>
    <property type="match status" value="1"/>
</dbReference>
<accession>A0A1I7XMC5</accession>
<keyword evidence="2" id="KW-1185">Reference proteome</keyword>
<evidence type="ECO:0000313" key="2">
    <source>
        <dbReference type="Proteomes" id="UP000095283"/>
    </source>
</evidence>
<dbReference type="InterPro" id="IPR036034">
    <property type="entry name" value="PDZ_sf"/>
</dbReference>
<evidence type="ECO:0000313" key="3">
    <source>
        <dbReference type="WBParaSite" id="Hba_18678"/>
    </source>
</evidence>
<dbReference type="SUPFAM" id="SSF50156">
    <property type="entry name" value="PDZ domain-like"/>
    <property type="match status" value="1"/>
</dbReference>
<dbReference type="Gene3D" id="2.30.42.10">
    <property type="match status" value="1"/>
</dbReference>
<dbReference type="InterPro" id="IPR041489">
    <property type="entry name" value="PDZ_6"/>
</dbReference>
<feature type="domain" description="PDZ" evidence="1">
    <location>
        <begin position="54"/>
        <end position="90"/>
    </location>
</feature>
<dbReference type="AlphaFoldDB" id="A0A1I7XMC5"/>
<proteinExistence type="predicted"/>